<dbReference type="InterPro" id="IPR016161">
    <property type="entry name" value="Ald_DH/histidinol_DH"/>
</dbReference>
<evidence type="ECO:0000313" key="6">
    <source>
        <dbReference type="Proteomes" id="UP000292445"/>
    </source>
</evidence>
<dbReference type="SUPFAM" id="SSF53720">
    <property type="entry name" value="ALDH-like"/>
    <property type="match status" value="1"/>
</dbReference>
<accession>A0A4Q7NEM2</accession>
<dbReference type="InterPro" id="IPR016163">
    <property type="entry name" value="Ald_DH_C"/>
</dbReference>
<dbReference type="EMBL" id="SGXC01000002">
    <property type="protein sequence ID" value="RZS81455.1"/>
    <property type="molecule type" value="Genomic_DNA"/>
</dbReference>
<dbReference type="PANTHER" id="PTHR43353">
    <property type="entry name" value="SUCCINATE-SEMIALDEHYDE DEHYDROGENASE, MITOCHONDRIAL"/>
    <property type="match status" value="1"/>
</dbReference>
<proteinExistence type="inferred from homology"/>
<dbReference type="PANTHER" id="PTHR43353:SF5">
    <property type="entry name" value="SUCCINATE-SEMIALDEHYDE DEHYDROGENASE, MITOCHONDRIAL"/>
    <property type="match status" value="1"/>
</dbReference>
<evidence type="ECO:0000256" key="2">
    <source>
        <dbReference type="ARBA" id="ARBA00023002"/>
    </source>
</evidence>
<dbReference type="CDD" id="cd07103">
    <property type="entry name" value="ALDH_F5_SSADH_GabD"/>
    <property type="match status" value="1"/>
</dbReference>
<dbReference type="FunFam" id="3.40.605.10:FF:000007">
    <property type="entry name" value="NAD/NADP-dependent betaine aldehyde dehydrogenase"/>
    <property type="match status" value="1"/>
</dbReference>
<keyword evidence="6" id="KW-1185">Reference proteome</keyword>
<evidence type="ECO:0000256" key="3">
    <source>
        <dbReference type="SAM" id="MobiDB-lite"/>
    </source>
</evidence>
<dbReference type="AlphaFoldDB" id="A0A4Q7NEM2"/>
<dbReference type="FunFam" id="3.40.309.10:FF:000004">
    <property type="entry name" value="Succinate-semialdehyde dehydrogenase I"/>
    <property type="match status" value="1"/>
</dbReference>
<feature type="region of interest" description="Disordered" evidence="3">
    <location>
        <begin position="1"/>
        <end position="20"/>
    </location>
</feature>
<dbReference type="RefSeq" id="WP_242621508.1">
    <property type="nucleotide sequence ID" value="NZ_SGXC01000002.1"/>
</dbReference>
<evidence type="ECO:0000313" key="5">
    <source>
        <dbReference type="EMBL" id="RZS81455.1"/>
    </source>
</evidence>
<dbReference type="Pfam" id="PF00171">
    <property type="entry name" value="Aldedh"/>
    <property type="match status" value="1"/>
</dbReference>
<keyword evidence="2" id="KW-0560">Oxidoreductase</keyword>
<dbReference type="Gene3D" id="3.40.309.10">
    <property type="entry name" value="Aldehyde Dehydrogenase, Chain A, domain 2"/>
    <property type="match status" value="1"/>
</dbReference>
<protein>
    <submittedName>
        <fullName evidence="5">Succinate-semialdehyde dehydrogenase/glutarate-semialdehyde dehydrogenase</fullName>
    </submittedName>
</protein>
<comment type="caution">
    <text evidence="5">The sequence shown here is derived from an EMBL/GenBank/DDBJ whole genome shotgun (WGS) entry which is preliminary data.</text>
</comment>
<dbReference type="InterPro" id="IPR016162">
    <property type="entry name" value="Ald_DH_N"/>
</dbReference>
<name>A0A4Q7NEM2_9BURK</name>
<dbReference type="InterPro" id="IPR050740">
    <property type="entry name" value="Aldehyde_DH_Superfamily"/>
</dbReference>
<dbReference type="Gene3D" id="3.40.605.10">
    <property type="entry name" value="Aldehyde Dehydrogenase, Chain A, domain 1"/>
    <property type="match status" value="1"/>
</dbReference>
<dbReference type="GO" id="GO:0004777">
    <property type="term" value="F:succinate-semialdehyde dehydrogenase (NAD+) activity"/>
    <property type="evidence" value="ECO:0007669"/>
    <property type="project" value="TreeGrafter"/>
</dbReference>
<dbReference type="GO" id="GO:0009450">
    <property type="term" value="P:gamma-aminobutyric acid catabolic process"/>
    <property type="evidence" value="ECO:0007669"/>
    <property type="project" value="TreeGrafter"/>
</dbReference>
<organism evidence="5 6">
    <name type="scientific">Pigmentiphaga kullae</name>
    <dbReference type="NCBI Taxonomy" id="151784"/>
    <lineage>
        <taxon>Bacteria</taxon>
        <taxon>Pseudomonadati</taxon>
        <taxon>Pseudomonadota</taxon>
        <taxon>Betaproteobacteria</taxon>
        <taxon>Burkholderiales</taxon>
        <taxon>Alcaligenaceae</taxon>
        <taxon>Pigmentiphaga</taxon>
    </lineage>
</organism>
<reference evidence="5 6" key="1">
    <citation type="submission" date="2019-02" db="EMBL/GenBank/DDBJ databases">
        <title>Genomic Encyclopedia of Type Strains, Phase IV (KMG-IV): sequencing the most valuable type-strain genomes for metagenomic binning, comparative biology and taxonomic classification.</title>
        <authorList>
            <person name="Goeker M."/>
        </authorList>
    </citation>
    <scope>NUCLEOTIDE SEQUENCE [LARGE SCALE GENOMIC DNA]</scope>
    <source>
        <strain evidence="5 6">K24</strain>
    </source>
</reference>
<gene>
    <name evidence="5" type="ORF">EV675_4078</name>
</gene>
<comment type="similarity">
    <text evidence="1">Belongs to the aldehyde dehydrogenase family.</text>
</comment>
<feature type="domain" description="Aldehyde dehydrogenase" evidence="4">
    <location>
        <begin position="27"/>
        <end position="479"/>
    </location>
</feature>
<dbReference type="InterPro" id="IPR015590">
    <property type="entry name" value="Aldehyde_DH_dom"/>
</dbReference>
<sequence length="482" mass="51180">MELGNTDTYRQPELLIGGDPRGLDGREAMPVVNPATGGALGLLPLASRQDLDDALEAAQRSFMAWRRVAPVDRGRILRRAADLMRGSLEPIARLITLEVGKPIAESRQEAALAAETLDWFAEEGRRAYGRILPSGLGKTQFMVVKEPVGPVAAFAPWNFPTVNAARKIGSALAAGCPCILKPAEEAPAAALEVARALLEAGLPRGVLSVVFGVPAAVSEHFLASPVIRKVSFTGSIPVGQHLMKLAAASGKRTTMELGGHAPVLVFGDADVEQALDLAVASKYRNAGQVCVSPTRFYIHESIHERFVSGFRQRVRAIPVGDGLAEGTRMGPLAHDRRRAPLEGLIENALDGGGRLVSGGKAIEADGYFFEPTVLADVPESARVMNEEPFGPLALLNSFTSTDEVIARANRLPFGLAAYAFTRSTDVVRRVSQEVEAGMLAINSFMISVPDAPFLGVKESGHGAENGIEGLEACLVTKLVSLA</sequence>
<evidence type="ECO:0000256" key="1">
    <source>
        <dbReference type="ARBA" id="ARBA00009986"/>
    </source>
</evidence>
<dbReference type="Proteomes" id="UP000292445">
    <property type="component" value="Unassembled WGS sequence"/>
</dbReference>
<evidence type="ECO:0000259" key="4">
    <source>
        <dbReference type="Pfam" id="PF00171"/>
    </source>
</evidence>